<sequence>MNPHLFFCMAAIVVGVQQSEAQTPVAAPQRQQTAFPKAAPAAPPLYENKRLGLSFLYPGSWKKDPAETEQRNLDDEPSTIGIDFRDSVTGAIFRLEYYLQPSGRLIYENALASAARQKARRRTLDNAPSVETVCLLTKNGRGEPLPEQLELRILDAPDQRNGKNLRITFQYPAAYRAGSVKQFEELLASFRFVSN</sequence>
<evidence type="ECO:0000313" key="1">
    <source>
        <dbReference type="EMBL" id="TCJ12117.1"/>
    </source>
</evidence>
<proteinExistence type="predicted"/>
<organism evidence="1 2">
    <name type="scientific">Flaviaesturariibacter flavus</name>
    <dbReference type="NCBI Taxonomy" id="2502780"/>
    <lineage>
        <taxon>Bacteria</taxon>
        <taxon>Pseudomonadati</taxon>
        <taxon>Bacteroidota</taxon>
        <taxon>Chitinophagia</taxon>
        <taxon>Chitinophagales</taxon>
        <taxon>Chitinophagaceae</taxon>
        <taxon>Flaviaestuariibacter</taxon>
    </lineage>
</organism>
<dbReference type="RefSeq" id="WP_131450593.1">
    <property type="nucleotide sequence ID" value="NZ_SJZI01000052.1"/>
</dbReference>
<gene>
    <name evidence="1" type="ORF">EPD60_16320</name>
</gene>
<dbReference type="AlphaFoldDB" id="A0A4R1B680"/>
<name>A0A4R1B680_9BACT</name>
<keyword evidence="2" id="KW-1185">Reference proteome</keyword>
<protein>
    <submittedName>
        <fullName evidence="1">Uncharacterized protein</fullName>
    </submittedName>
</protein>
<accession>A0A4R1B680</accession>
<dbReference type="Proteomes" id="UP000295334">
    <property type="component" value="Unassembled WGS sequence"/>
</dbReference>
<evidence type="ECO:0000313" key="2">
    <source>
        <dbReference type="Proteomes" id="UP000295334"/>
    </source>
</evidence>
<dbReference type="EMBL" id="SJZI01000052">
    <property type="protein sequence ID" value="TCJ12117.1"/>
    <property type="molecule type" value="Genomic_DNA"/>
</dbReference>
<comment type="caution">
    <text evidence="1">The sequence shown here is derived from an EMBL/GenBank/DDBJ whole genome shotgun (WGS) entry which is preliminary data.</text>
</comment>
<reference evidence="1 2" key="1">
    <citation type="submission" date="2019-03" db="EMBL/GenBank/DDBJ databases">
        <authorList>
            <person name="Kim M.K.M."/>
        </authorList>
    </citation>
    <scope>NUCLEOTIDE SEQUENCE [LARGE SCALE GENOMIC DNA]</scope>
    <source>
        <strain evidence="1 2">17J68-12</strain>
    </source>
</reference>